<organism evidence="1 2">
    <name type="scientific">Erythranthe guttata</name>
    <name type="common">Yellow monkey flower</name>
    <name type="synonym">Mimulus guttatus</name>
    <dbReference type="NCBI Taxonomy" id="4155"/>
    <lineage>
        <taxon>Eukaryota</taxon>
        <taxon>Viridiplantae</taxon>
        <taxon>Streptophyta</taxon>
        <taxon>Embryophyta</taxon>
        <taxon>Tracheophyta</taxon>
        <taxon>Spermatophyta</taxon>
        <taxon>Magnoliopsida</taxon>
        <taxon>eudicotyledons</taxon>
        <taxon>Gunneridae</taxon>
        <taxon>Pentapetalae</taxon>
        <taxon>asterids</taxon>
        <taxon>lamiids</taxon>
        <taxon>Lamiales</taxon>
        <taxon>Phrymaceae</taxon>
        <taxon>Erythranthe</taxon>
    </lineage>
</organism>
<proteinExistence type="predicted"/>
<dbReference type="Proteomes" id="UP000030748">
    <property type="component" value="Unassembled WGS sequence"/>
</dbReference>
<evidence type="ECO:0000313" key="1">
    <source>
        <dbReference type="EMBL" id="EYU38283.1"/>
    </source>
</evidence>
<evidence type="ECO:0000313" key="2">
    <source>
        <dbReference type="Proteomes" id="UP000030748"/>
    </source>
</evidence>
<dbReference type="EMBL" id="KI630491">
    <property type="protein sequence ID" value="EYU38283.1"/>
    <property type="molecule type" value="Genomic_DNA"/>
</dbReference>
<dbReference type="AlphaFoldDB" id="A0A022REU3"/>
<name>A0A022REU3_ERYGU</name>
<keyword evidence="2" id="KW-1185">Reference proteome</keyword>
<protein>
    <submittedName>
        <fullName evidence="1">Uncharacterized protein</fullName>
    </submittedName>
</protein>
<sequence>MGEHNAYVPLINYLLMNFDWRDTALKDQLSEALYGSYSPENARFLKAYYKGSRSCRILDNELLGECGES</sequence>
<reference evidence="1 2" key="1">
    <citation type="journal article" date="2013" name="Proc. Natl. Acad. Sci. U.S.A.">
        <title>Fine-scale variation in meiotic recombination in Mimulus inferred from population shotgun sequencing.</title>
        <authorList>
            <person name="Hellsten U."/>
            <person name="Wright K.M."/>
            <person name="Jenkins J."/>
            <person name="Shu S."/>
            <person name="Yuan Y."/>
            <person name="Wessler S.R."/>
            <person name="Schmutz J."/>
            <person name="Willis J.H."/>
            <person name="Rokhsar D.S."/>
        </authorList>
    </citation>
    <scope>NUCLEOTIDE SEQUENCE [LARGE SCALE GENOMIC DNA]</scope>
    <source>
        <strain evidence="2">cv. DUN x IM62</strain>
    </source>
</reference>
<accession>A0A022REU3</accession>
<gene>
    <name evidence="1" type="ORF">MIMGU_mgv1a020705mg</name>
</gene>